<dbReference type="RefSeq" id="WP_199474183.1">
    <property type="nucleotide sequence ID" value="NZ_QASA01000001.1"/>
</dbReference>
<reference evidence="3 4" key="1">
    <citation type="submission" date="2018-04" db="EMBL/GenBank/DDBJ databases">
        <title>Adhaeribacter sp. HMF7616 genome sequencing and assembly.</title>
        <authorList>
            <person name="Kang H."/>
            <person name="Kang J."/>
            <person name="Cha I."/>
            <person name="Kim H."/>
            <person name="Joh K."/>
        </authorList>
    </citation>
    <scope>NUCLEOTIDE SEQUENCE [LARGE SCALE GENOMIC DNA]</scope>
    <source>
        <strain evidence="3 4">HMF7616</strain>
    </source>
</reference>
<accession>A0A369QLL4</accession>
<protein>
    <recommendedName>
        <fullName evidence="2">YCII-related domain-containing protein</fullName>
    </recommendedName>
</protein>
<comment type="caution">
    <text evidence="3">The sequence shown here is derived from an EMBL/GenBank/DDBJ whole genome shotgun (WGS) entry which is preliminary data.</text>
</comment>
<dbReference type="EMBL" id="QASA01000001">
    <property type="protein sequence ID" value="RDC63739.1"/>
    <property type="molecule type" value="Genomic_DNA"/>
</dbReference>
<keyword evidence="4" id="KW-1185">Reference proteome</keyword>
<comment type="similarity">
    <text evidence="1">Belongs to the YciI family.</text>
</comment>
<evidence type="ECO:0000313" key="3">
    <source>
        <dbReference type="EMBL" id="RDC63739.1"/>
    </source>
</evidence>
<organism evidence="3 4">
    <name type="scientific">Adhaeribacter pallidiroseus</name>
    <dbReference type="NCBI Taxonomy" id="2072847"/>
    <lineage>
        <taxon>Bacteria</taxon>
        <taxon>Pseudomonadati</taxon>
        <taxon>Bacteroidota</taxon>
        <taxon>Cytophagia</taxon>
        <taxon>Cytophagales</taxon>
        <taxon>Hymenobacteraceae</taxon>
        <taxon>Adhaeribacter</taxon>
    </lineage>
</organism>
<evidence type="ECO:0000259" key="2">
    <source>
        <dbReference type="Pfam" id="PF03795"/>
    </source>
</evidence>
<dbReference type="InterPro" id="IPR005545">
    <property type="entry name" value="YCII"/>
</dbReference>
<feature type="domain" description="YCII-related" evidence="2">
    <location>
        <begin position="4"/>
        <end position="67"/>
    </location>
</feature>
<dbReference type="SUPFAM" id="SSF54909">
    <property type="entry name" value="Dimeric alpha+beta barrel"/>
    <property type="match status" value="1"/>
</dbReference>
<proteinExistence type="inferred from homology"/>
<dbReference type="Pfam" id="PF03795">
    <property type="entry name" value="YCII"/>
    <property type="match status" value="1"/>
</dbReference>
<evidence type="ECO:0000256" key="1">
    <source>
        <dbReference type="ARBA" id="ARBA00007689"/>
    </source>
</evidence>
<dbReference type="AlphaFoldDB" id="A0A369QLL4"/>
<gene>
    <name evidence="3" type="ORF">AHMF7616_02347</name>
</gene>
<sequence>MTDNEKNIMQKHVQYCQQYLTNGQIVVFGPVLDSAATYGVAIMAVSAESQIKEFIQNDPASEVNQYAYCPMLAMVAPE</sequence>
<evidence type="ECO:0000313" key="4">
    <source>
        <dbReference type="Proteomes" id="UP000253919"/>
    </source>
</evidence>
<name>A0A369QLL4_9BACT</name>
<dbReference type="Proteomes" id="UP000253919">
    <property type="component" value="Unassembled WGS sequence"/>
</dbReference>
<dbReference type="InterPro" id="IPR011008">
    <property type="entry name" value="Dimeric_a/b-barrel"/>
</dbReference>